<dbReference type="SUPFAM" id="SSF51419">
    <property type="entry name" value="PLP-binding barrel"/>
    <property type="match status" value="1"/>
</dbReference>
<dbReference type="InterPro" id="IPR029066">
    <property type="entry name" value="PLP-binding_barrel"/>
</dbReference>
<evidence type="ECO:0000313" key="5">
    <source>
        <dbReference type="EMBL" id="CAB4534155.1"/>
    </source>
</evidence>
<dbReference type="CDD" id="cd00430">
    <property type="entry name" value="PLPDE_III_AR"/>
    <property type="match status" value="1"/>
</dbReference>
<dbReference type="GO" id="GO:0009252">
    <property type="term" value="P:peptidoglycan biosynthetic process"/>
    <property type="evidence" value="ECO:0007669"/>
    <property type="project" value="TreeGrafter"/>
</dbReference>
<evidence type="ECO:0000256" key="3">
    <source>
        <dbReference type="ARBA" id="ARBA00023235"/>
    </source>
</evidence>
<reference evidence="5" key="1">
    <citation type="submission" date="2020-05" db="EMBL/GenBank/DDBJ databases">
        <authorList>
            <person name="Chiriac C."/>
            <person name="Salcher M."/>
            <person name="Ghai R."/>
            <person name="Kavagutti S V."/>
        </authorList>
    </citation>
    <scope>NUCLEOTIDE SEQUENCE</scope>
</reference>
<name>A0A6J6B5M2_9ZZZZ</name>
<dbReference type="GO" id="GO:0005829">
    <property type="term" value="C:cytosol"/>
    <property type="evidence" value="ECO:0007669"/>
    <property type="project" value="TreeGrafter"/>
</dbReference>
<dbReference type="GO" id="GO:0030170">
    <property type="term" value="F:pyridoxal phosphate binding"/>
    <property type="evidence" value="ECO:0007669"/>
    <property type="project" value="TreeGrafter"/>
</dbReference>
<sequence length="373" mass="39931">MSARAAWIEVDLDAVRHNVSYLSSLIGDAKIMVVVKANGYGHGAIQVAQAALEAGAHGLCVALVQEGVELRRAGIEAPILVFSEQPLDQIGEMISHGLIATAYSVGHIDALEHQARIRGVIGQEVHLKVDTGMNRVGCKPADAVELGGRILARAPELVLGGVYTHLASADDYDTSFTDTQIARFDSVLGNLRRAGIETGWVHIANSAATLRRADAHRDLVRVGIAMYGIAPDTSMDPMCSNLRQALSLKSRVSFIKKVSAGEGISYGQRYQVREATRIATIPLGYADGVPRRLSAVGGEVLIADQRFPIVGRVTMDQLMVDIGNSSIAVGDEVVLLGSQGQETITPNDWGRVLETIGYEIVCGLSARLGRVYR</sequence>
<keyword evidence="2" id="KW-0663">Pyridoxal phosphate</keyword>
<dbReference type="InterPro" id="IPR001608">
    <property type="entry name" value="Ala_racemase_N"/>
</dbReference>
<dbReference type="NCBIfam" id="TIGR00492">
    <property type="entry name" value="alr"/>
    <property type="match status" value="1"/>
</dbReference>
<dbReference type="AlphaFoldDB" id="A0A6J6B5M2"/>
<dbReference type="Gene3D" id="2.40.37.10">
    <property type="entry name" value="Lyase, Ornithine Decarboxylase, Chain A, domain 1"/>
    <property type="match status" value="1"/>
</dbReference>
<dbReference type="Pfam" id="PF01168">
    <property type="entry name" value="Ala_racemase_N"/>
    <property type="match status" value="1"/>
</dbReference>
<dbReference type="Gene3D" id="3.20.20.10">
    <property type="entry name" value="Alanine racemase"/>
    <property type="match status" value="1"/>
</dbReference>
<dbReference type="PROSITE" id="PS00395">
    <property type="entry name" value="ALANINE_RACEMASE"/>
    <property type="match status" value="1"/>
</dbReference>
<dbReference type="InterPro" id="IPR000821">
    <property type="entry name" value="Ala_racemase"/>
</dbReference>
<dbReference type="HAMAP" id="MF_01201">
    <property type="entry name" value="Ala_racemase"/>
    <property type="match status" value="1"/>
</dbReference>
<dbReference type="Pfam" id="PF00842">
    <property type="entry name" value="Ala_racemase_C"/>
    <property type="match status" value="1"/>
</dbReference>
<evidence type="ECO:0000259" key="4">
    <source>
        <dbReference type="SMART" id="SM01005"/>
    </source>
</evidence>
<protein>
    <submittedName>
        <fullName evidence="5">Unannotated protein</fullName>
    </submittedName>
</protein>
<dbReference type="EMBL" id="CAEZSL010000014">
    <property type="protein sequence ID" value="CAB4534155.1"/>
    <property type="molecule type" value="Genomic_DNA"/>
</dbReference>
<dbReference type="PANTHER" id="PTHR30511:SF0">
    <property type="entry name" value="ALANINE RACEMASE, CATABOLIC-RELATED"/>
    <property type="match status" value="1"/>
</dbReference>
<dbReference type="InterPro" id="IPR020622">
    <property type="entry name" value="Ala_racemase_pyridoxalP-BS"/>
</dbReference>
<keyword evidence="3" id="KW-0413">Isomerase</keyword>
<accession>A0A6J6B5M2</accession>
<dbReference type="GO" id="GO:0008784">
    <property type="term" value="F:alanine racemase activity"/>
    <property type="evidence" value="ECO:0007669"/>
    <property type="project" value="InterPro"/>
</dbReference>
<dbReference type="PRINTS" id="PR00992">
    <property type="entry name" value="ALARACEMASE"/>
</dbReference>
<dbReference type="SMART" id="SM01005">
    <property type="entry name" value="Ala_racemase_C"/>
    <property type="match status" value="1"/>
</dbReference>
<gene>
    <name evidence="5" type="ORF">UFOPK1421_00218</name>
</gene>
<feature type="domain" description="Alanine racemase C-terminal" evidence="4">
    <location>
        <begin position="245"/>
        <end position="373"/>
    </location>
</feature>
<evidence type="ECO:0000256" key="1">
    <source>
        <dbReference type="ARBA" id="ARBA00001933"/>
    </source>
</evidence>
<organism evidence="5">
    <name type="scientific">freshwater metagenome</name>
    <dbReference type="NCBI Taxonomy" id="449393"/>
    <lineage>
        <taxon>unclassified sequences</taxon>
        <taxon>metagenomes</taxon>
        <taxon>ecological metagenomes</taxon>
    </lineage>
</organism>
<comment type="cofactor">
    <cofactor evidence="1">
        <name>pyridoxal 5'-phosphate</name>
        <dbReference type="ChEBI" id="CHEBI:597326"/>
    </cofactor>
</comment>
<dbReference type="SUPFAM" id="SSF50621">
    <property type="entry name" value="Alanine racemase C-terminal domain-like"/>
    <property type="match status" value="1"/>
</dbReference>
<dbReference type="InterPro" id="IPR009006">
    <property type="entry name" value="Ala_racemase/Decarboxylase_C"/>
</dbReference>
<proteinExistence type="inferred from homology"/>
<dbReference type="InterPro" id="IPR011079">
    <property type="entry name" value="Ala_racemase_C"/>
</dbReference>
<dbReference type="PANTHER" id="PTHR30511">
    <property type="entry name" value="ALANINE RACEMASE"/>
    <property type="match status" value="1"/>
</dbReference>
<dbReference type="GO" id="GO:0030632">
    <property type="term" value="P:D-alanine biosynthetic process"/>
    <property type="evidence" value="ECO:0007669"/>
    <property type="project" value="TreeGrafter"/>
</dbReference>
<dbReference type="FunFam" id="3.20.20.10:FF:000002">
    <property type="entry name" value="Alanine racemase"/>
    <property type="match status" value="1"/>
</dbReference>
<evidence type="ECO:0000256" key="2">
    <source>
        <dbReference type="ARBA" id="ARBA00022898"/>
    </source>
</evidence>